<accession>A0A210PEY9</accession>
<dbReference type="STRING" id="6573.A0A210PEY9"/>
<dbReference type="EC" id="3.1.3.48" evidence="4"/>
<dbReference type="CDD" id="cd14566">
    <property type="entry name" value="DSP_MKP_classII"/>
    <property type="match status" value="1"/>
</dbReference>
<comment type="similarity">
    <text evidence="1 4">Belongs to the protein-tyrosine phosphatase family. Non-receptor class dual specificity subfamily.</text>
</comment>
<organism evidence="9 10">
    <name type="scientific">Mizuhopecten yessoensis</name>
    <name type="common">Japanese scallop</name>
    <name type="synonym">Patinopecten yessoensis</name>
    <dbReference type="NCBI Taxonomy" id="6573"/>
    <lineage>
        <taxon>Eukaryota</taxon>
        <taxon>Metazoa</taxon>
        <taxon>Spiralia</taxon>
        <taxon>Lophotrochozoa</taxon>
        <taxon>Mollusca</taxon>
        <taxon>Bivalvia</taxon>
        <taxon>Autobranchia</taxon>
        <taxon>Pteriomorphia</taxon>
        <taxon>Pectinida</taxon>
        <taxon>Pectinoidea</taxon>
        <taxon>Pectinidae</taxon>
        <taxon>Mizuhopecten</taxon>
    </lineage>
</organism>
<keyword evidence="3 4" id="KW-0904">Protein phosphatase</keyword>
<name>A0A210PEY9_MIZYE</name>
<feature type="domain" description="Rhodanese" evidence="8">
    <location>
        <begin position="26"/>
        <end position="142"/>
    </location>
</feature>
<dbReference type="Pfam" id="PF00581">
    <property type="entry name" value="Rhodanese"/>
    <property type="match status" value="1"/>
</dbReference>
<evidence type="ECO:0000259" key="7">
    <source>
        <dbReference type="PROSITE" id="PS50056"/>
    </source>
</evidence>
<evidence type="ECO:0000256" key="5">
    <source>
        <dbReference type="PIRSR" id="PIRSR000939-1"/>
    </source>
</evidence>
<reference evidence="9 10" key="1">
    <citation type="journal article" date="2017" name="Nat. Ecol. Evol.">
        <title>Scallop genome provides insights into evolution of bilaterian karyotype and development.</title>
        <authorList>
            <person name="Wang S."/>
            <person name="Zhang J."/>
            <person name="Jiao W."/>
            <person name="Li J."/>
            <person name="Xun X."/>
            <person name="Sun Y."/>
            <person name="Guo X."/>
            <person name="Huan P."/>
            <person name="Dong B."/>
            <person name="Zhang L."/>
            <person name="Hu X."/>
            <person name="Sun X."/>
            <person name="Wang J."/>
            <person name="Zhao C."/>
            <person name="Wang Y."/>
            <person name="Wang D."/>
            <person name="Huang X."/>
            <person name="Wang R."/>
            <person name="Lv J."/>
            <person name="Li Y."/>
            <person name="Zhang Z."/>
            <person name="Liu B."/>
            <person name="Lu W."/>
            <person name="Hui Y."/>
            <person name="Liang J."/>
            <person name="Zhou Z."/>
            <person name="Hou R."/>
            <person name="Li X."/>
            <person name="Liu Y."/>
            <person name="Li H."/>
            <person name="Ning X."/>
            <person name="Lin Y."/>
            <person name="Zhao L."/>
            <person name="Xing Q."/>
            <person name="Dou J."/>
            <person name="Li Y."/>
            <person name="Mao J."/>
            <person name="Guo H."/>
            <person name="Dou H."/>
            <person name="Li T."/>
            <person name="Mu C."/>
            <person name="Jiang W."/>
            <person name="Fu Q."/>
            <person name="Fu X."/>
            <person name="Miao Y."/>
            <person name="Liu J."/>
            <person name="Yu Q."/>
            <person name="Li R."/>
            <person name="Liao H."/>
            <person name="Li X."/>
            <person name="Kong Y."/>
            <person name="Jiang Z."/>
            <person name="Chourrout D."/>
            <person name="Li R."/>
            <person name="Bao Z."/>
        </authorList>
    </citation>
    <scope>NUCLEOTIDE SEQUENCE [LARGE SCALE GENOMIC DNA]</scope>
    <source>
        <strain evidence="9 10">PY_sf001</strain>
    </source>
</reference>
<evidence type="ECO:0000313" key="10">
    <source>
        <dbReference type="Proteomes" id="UP000242188"/>
    </source>
</evidence>
<dbReference type="GO" id="GO:0017017">
    <property type="term" value="F:MAP kinase tyrosine/serine/threonine phosphatase activity"/>
    <property type="evidence" value="ECO:0007669"/>
    <property type="project" value="InterPro"/>
</dbReference>
<dbReference type="InterPro" id="IPR001763">
    <property type="entry name" value="Rhodanese-like_dom"/>
</dbReference>
<dbReference type="Gene3D" id="3.90.190.10">
    <property type="entry name" value="Protein tyrosine phosphatase superfamily"/>
    <property type="match status" value="1"/>
</dbReference>
<proteinExistence type="inferred from homology"/>
<dbReference type="SUPFAM" id="SSF52821">
    <property type="entry name" value="Rhodanese/Cell cycle control phosphatase"/>
    <property type="match status" value="1"/>
</dbReference>
<comment type="catalytic activity">
    <reaction evidence="4">
        <text>O-phospho-L-tyrosyl-[protein] + H2O = L-tyrosyl-[protein] + phosphate</text>
        <dbReference type="Rhea" id="RHEA:10684"/>
        <dbReference type="Rhea" id="RHEA-COMP:10136"/>
        <dbReference type="Rhea" id="RHEA-COMP:20101"/>
        <dbReference type="ChEBI" id="CHEBI:15377"/>
        <dbReference type="ChEBI" id="CHEBI:43474"/>
        <dbReference type="ChEBI" id="CHEBI:46858"/>
        <dbReference type="ChEBI" id="CHEBI:61978"/>
        <dbReference type="EC" id="3.1.3.48"/>
    </reaction>
</comment>
<evidence type="ECO:0000256" key="1">
    <source>
        <dbReference type="ARBA" id="ARBA00008601"/>
    </source>
</evidence>
<dbReference type="OrthoDB" id="165342at2759"/>
<dbReference type="InterPro" id="IPR029021">
    <property type="entry name" value="Prot-tyrosine_phosphatase-like"/>
</dbReference>
<dbReference type="EC" id="3.1.3.16" evidence="4"/>
<evidence type="ECO:0000256" key="2">
    <source>
        <dbReference type="ARBA" id="ARBA00022801"/>
    </source>
</evidence>
<dbReference type="SUPFAM" id="SSF52799">
    <property type="entry name" value="(Phosphotyrosine protein) phosphatases II"/>
    <property type="match status" value="1"/>
</dbReference>
<evidence type="ECO:0000256" key="3">
    <source>
        <dbReference type="ARBA" id="ARBA00022912"/>
    </source>
</evidence>
<gene>
    <name evidence="9" type="ORF">KP79_PYT11341</name>
</gene>
<dbReference type="EMBL" id="NEDP02076743">
    <property type="protein sequence ID" value="OWF35058.1"/>
    <property type="molecule type" value="Genomic_DNA"/>
</dbReference>
<evidence type="ECO:0000259" key="6">
    <source>
        <dbReference type="PROSITE" id="PS50054"/>
    </source>
</evidence>
<dbReference type="InterPro" id="IPR020422">
    <property type="entry name" value="TYR_PHOSPHATASE_DUAL_dom"/>
</dbReference>
<dbReference type="GO" id="GO:0004722">
    <property type="term" value="F:protein serine/threonine phosphatase activity"/>
    <property type="evidence" value="ECO:0007669"/>
    <property type="project" value="UniProtKB-EC"/>
</dbReference>
<dbReference type="InterPro" id="IPR000387">
    <property type="entry name" value="Tyr_Pase_dom"/>
</dbReference>
<protein>
    <recommendedName>
        <fullName evidence="4">Dual specificity protein phosphatase</fullName>
        <ecNumber evidence="4">3.1.3.16</ecNumber>
        <ecNumber evidence="4">3.1.3.48</ecNumber>
    </recommendedName>
</protein>
<comment type="caution">
    <text evidence="9">The sequence shown here is derived from an EMBL/GenBank/DDBJ whole genome shotgun (WGS) entry which is preliminary data.</text>
</comment>
<feature type="active site" description="Phosphocysteine intermediate" evidence="5">
    <location>
        <position position="271"/>
    </location>
</feature>
<dbReference type="GO" id="GO:0033550">
    <property type="term" value="F:MAP kinase tyrosine phosphatase activity"/>
    <property type="evidence" value="ECO:0007669"/>
    <property type="project" value="TreeGrafter"/>
</dbReference>
<feature type="domain" description="Tyrosine specific protein phosphatases" evidence="7">
    <location>
        <begin position="248"/>
        <end position="308"/>
    </location>
</feature>
<dbReference type="PANTHER" id="PTHR10159:SF519">
    <property type="entry name" value="DUAL SPECIFICITY PROTEIN PHOSPHATASE MPK3"/>
    <property type="match status" value="1"/>
</dbReference>
<dbReference type="InterPro" id="IPR008343">
    <property type="entry name" value="MKP"/>
</dbReference>
<dbReference type="GO" id="GO:0005829">
    <property type="term" value="C:cytosol"/>
    <property type="evidence" value="ECO:0007669"/>
    <property type="project" value="TreeGrafter"/>
</dbReference>
<dbReference type="InterPro" id="IPR036873">
    <property type="entry name" value="Rhodanese-like_dom_sf"/>
</dbReference>
<feature type="domain" description="Tyrosine-protein phosphatase" evidence="6">
    <location>
        <begin position="184"/>
        <end position="327"/>
    </location>
</feature>
<keyword evidence="2 4" id="KW-0378">Hydrolase</keyword>
<dbReference type="InterPro" id="IPR000340">
    <property type="entry name" value="Dual-sp_phosphatase_cat-dom"/>
</dbReference>
<dbReference type="PANTHER" id="PTHR10159">
    <property type="entry name" value="DUAL SPECIFICITY PROTEIN PHOSPHATASE"/>
    <property type="match status" value="1"/>
</dbReference>
<dbReference type="GO" id="GO:0043409">
    <property type="term" value="P:negative regulation of MAPK cascade"/>
    <property type="evidence" value="ECO:0007669"/>
    <property type="project" value="TreeGrafter"/>
</dbReference>
<comment type="catalytic activity">
    <reaction evidence="4">
        <text>O-phospho-L-threonyl-[protein] + H2O = L-threonyl-[protein] + phosphate</text>
        <dbReference type="Rhea" id="RHEA:47004"/>
        <dbReference type="Rhea" id="RHEA-COMP:11060"/>
        <dbReference type="Rhea" id="RHEA-COMP:11605"/>
        <dbReference type="ChEBI" id="CHEBI:15377"/>
        <dbReference type="ChEBI" id="CHEBI:30013"/>
        <dbReference type="ChEBI" id="CHEBI:43474"/>
        <dbReference type="ChEBI" id="CHEBI:61977"/>
        <dbReference type="EC" id="3.1.3.16"/>
    </reaction>
</comment>
<sequence>MPCVECMLKMSGNFVSPDGLVGLFGSSESPLLLDCRSQADFTRSHIKGAINITLPSLMLRRLKKGNLKLSCVIQNNEAKDKFNKLWKSRNVVLYDECSTDPNSNPSSIIELLLKKLNQDGAKTSILTGGFPSFENIHRDHCVGQENVEETIFGLCNLKISDDSGNGTSDSDCDNVNSPTAMSPFPVEVLKYLYLGNARTSADIGQLKKHGIRYILNVTPNVPNKFEEDNDFKYMQIPVADQLSQNLSAFFPEAIAFIDEAREQKHGVLVHCLAGISRSVTVTVAYLMQKQKMSLNEAYDHVKGCKPNISPNFNFMGQLLDFEKALTGVDRTSGFTSCSDSTNTKLVAET</sequence>
<evidence type="ECO:0000313" key="9">
    <source>
        <dbReference type="EMBL" id="OWF35058.1"/>
    </source>
</evidence>
<dbReference type="Pfam" id="PF00782">
    <property type="entry name" value="DSPc"/>
    <property type="match status" value="1"/>
</dbReference>
<evidence type="ECO:0000256" key="4">
    <source>
        <dbReference type="PIRNR" id="PIRNR000939"/>
    </source>
</evidence>
<dbReference type="SMART" id="SM00195">
    <property type="entry name" value="DSPc"/>
    <property type="match status" value="1"/>
</dbReference>
<dbReference type="AlphaFoldDB" id="A0A210PEY9"/>
<dbReference type="GO" id="GO:0008330">
    <property type="term" value="F:protein tyrosine/threonine phosphatase activity"/>
    <property type="evidence" value="ECO:0007669"/>
    <property type="project" value="TreeGrafter"/>
</dbReference>
<dbReference type="SMART" id="SM00450">
    <property type="entry name" value="RHOD"/>
    <property type="match status" value="1"/>
</dbReference>
<keyword evidence="10" id="KW-1185">Reference proteome</keyword>
<dbReference type="PROSITE" id="PS50206">
    <property type="entry name" value="RHODANESE_3"/>
    <property type="match status" value="1"/>
</dbReference>
<dbReference type="Gene3D" id="3.40.250.10">
    <property type="entry name" value="Rhodanese-like domain"/>
    <property type="match status" value="1"/>
</dbReference>
<dbReference type="Proteomes" id="UP000242188">
    <property type="component" value="Unassembled WGS sequence"/>
</dbReference>
<dbReference type="CDD" id="cd01446">
    <property type="entry name" value="DSP_MapKP"/>
    <property type="match status" value="1"/>
</dbReference>
<dbReference type="PROSITE" id="PS50056">
    <property type="entry name" value="TYR_PHOSPHATASE_2"/>
    <property type="match status" value="1"/>
</dbReference>
<dbReference type="PIRSF" id="PIRSF000939">
    <property type="entry name" value="MAPK_Ptase"/>
    <property type="match status" value="1"/>
</dbReference>
<dbReference type="PROSITE" id="PS50054">
    <property type="entry name" value="TYR_PHOSPHATASE_DUAL"/>
    <property type="match status" value="1"/>
</dbReference>
<dbReference type="PRINTS" id="PR01764">
    <property type="entry name" value="MAPKPHPHTASE"/>
</dbReference>
<evidence type="ECO:0000259" key="8">
    <source>
        <dbReference type="PROSITE" id="PS50206"/>
    </source>
</evidence>